<organism evidence="1 2">
    <name type="scientific">Microcoleus anatoxicus PTRS2</name>
    <dbReference type="NCBI Taxonomy" id="2705321"/>
    <lineage>
        <taxon>Bacteria</taxon>
        <taxon>Bacillati</taxon>
        <taxon>Cyanobacteriota</taxon>
        <taxon>Cyanophyceae</taxon>
        <taxon>Oscillatoriophycideae</taxon>
        <taxon>Oscillatoriales</taxon>
        <taxon>Microcoleaceae</taxon>
        <taxon>Microcoleus</taxon>
        <taxon>Microcoleus anatoxicus</taxon>
    </lineage>
</organism>
<dbReference type="Gene3D" id="3.40.50.150">
    <property type="entry name" value="Vaccinia Virus protein VP39"/>
    <property type="match status" value="1"/>
</dbReference>
<sequence length="185" mass="21514">MPSSSWKHISPTIEKIWDISPKSVLDIGIGFGKWGFLLREYLEIGQGRYNKSEWRIKIDGIEIFEPYILETHRFLYDQIFIGDAQKVIDDVSNYDLIIVGDILEHLPKDEAVALIEKIIKKGEKIIINIPLGLWPQEEVFNNPHEEHISSWCIEDFEAYDVVSKEVFYWIDGSELLLIEIKGLHS</sequence>
<evidence type="ECO:0000313" key="1">
    <source>
        <dbReference type="EMBL" id="MEK0186539.1"/>
    </source>
</evidence>
<keyword evidence="1" id="KW-0808">Transferase</keyword>
<dbReference type="GO" id="GO:0008168">
    <property type="term" value="F:methyltransferase activity"/>
    <property type="evidence" value="ECO:0007669"/>
    <property type="project" value="UniProtKB-KW"/>
</dbReference>
<comment type="caution">
    <text evidence="1">The sequence shown here is derived from an EMBL/GenBank/DDBJ whole genome shotgun (WGS) entry which is preliminary data.</text>
</comment>
<dbReference type="GO" id="GO:0032259">
    <property type="term" value="P:methylation"/>
    <property type="evidence" value="ECO:0007669"/>
    <property type="project" value="UniProtKB-KW"/>
</dbReference>
<evidence type="ECO:0000313" key="2">
    <source>
        <dbReference type="Proteomes" id="UP001384579"/>
    </source>
</evidence>
<name>A0ABU8YQ69_9CYAN</name>
<reference evidence="1 2" key="1">
    <citation type="journal article" date="2020" name="Harmful Algae">
        <title>Molecular and morphological characterization of a novel dihydroanatoxin-a producing Microcoleus species (cyanobacteria) from the Russian River, California, USA.</title>
        <authorList>
            <person name="Conklin K.Y."/>
            <person name="Stancheva R."/>
            <person name="Otten T.G."/>
            <person name="Fadness R."/>
            <person name="Boyer G.L."/>
            <person name="Read B."/>
            <person name="Zhang X."/>
            <person name="Sheath R.G."/>
        </authorList>
    </citation>
    <scope>NUCLEOTIDE SEQUENCE [LARGE SCALE GENOMIC DNA]</scope>
    <source>
        <strain evidence="1 2">PTRS2</strain>
    </source>
</reference>
<dbReference type="EMBL" id="JBBLXS010000228">
    <property type="protein sequence ID" value="MEK0186539.1"/>
    <property type="molecule type" value="Genomic_DNA"/>
</dbReference>
<keyword evidence="2" id="KW-1185">Reference proteome</keyword>
<proteinExistence type="predicted"/>
<gene>
    <name evidence="1" type="ORF">WMG39_17025</name>
</gene>
<dbReference type="SUPFAM" id="SSF53335">
    <property type="entry name" value="S-adenosyl-L-methionine-dependent methyltransferases"/>
    <property type="match status" value="1"/>
</dbReference>
<dbReference type="RefSeq" id="WP_340518849.1">
    <property type="nucleotide sequence ID" value="NZ_JBBLXS010000228.1"/>
</dbReference>
<dbReference type="Proteomes" id="UP001384579">
    <property type="component" value="Unassembled WGS sequence"/>
</dbReference>
<accession>A0ABU8YQ69</accession>
<protein>
    <submittedName>
        <fullName evidence="1">Class I SAM-dependent methyltransferase</fullName>
        <ecNumber evidence="1">2.1.-.-</ecNumber>
    </submittedName>
</protein>
<dbReference type="InterPro" id="IPR029063">
    <property type="entry name" value="SAM-dependent_MTases_sf"/>
</dbReference>
<dbReference type="EC" id="2.1.-.-" evidence="1"/>
<keyword evidence="1" id="KW-0489">Methyltransferase</keyword>